<accession>A0A8X7CRK7</accession>
<protein>
    <submittedName>
        <fullName evidence="1">Uncharacterized protein</fullName>
    </submittedName>
</protein>
<reference evidence="1" key="1">
    <citation type="submission" date="2020-08" db="EMBL/GenBank/DDBJ databases">
        <title>Multicomponent nature underlies the extraordinary mechanical properties of spider dragline silk.</title>
        <authorList>
            <person name="Kono N."/>
            <person name="Nakamura H."/>
            <person name="Mori M."/>
            <person name="Yoshida Y."/>
            <person name="Ohtoshi R."/>
            <person name="Malay A.D."/>
            <person name="Moran D.A.P."/>
            <person name="Tomita M."/>
            <person name="Numata K."/>
            <person name="Arakawa K."/>
        </authorList>
    </citation>
    <scope>NUCLEOTIDE SEQUENCE</scope>
</reference>
<evidence type="ECO:0000313" key="2">
    <source>
        <dbReference type="Proteomes" id="UP000886998"/>
    </source>
</evidence>
<gene>
    <name evidence="1" type="ORF">TNIN_20101</name>
</gene>
<keyword evidence="2" id="KW-1185">Reference proteome</keyword>
<name>A0A8X7CRK7_9ARAC</name>
<proteinExistence type="predicted"/>
<evidence type="ECO:0000313" key="1">
    <source>
        <dbReference type="EMBL" id="GFY73927.1"/>
    </source>
</evidence>
<comment type="caution">
    <text evidence="1">The sequence shown here is derived from an EMBL/GenBank/DDBJ whole genome shotgun (WGS) entry which is preliminary data.</text>
</comment>
<sequence length="119" mass="13438">MIDRESLQKDSSTNQRRFFSHKLRNDRDNFQFHPQSNLSGNRSSVCGMIYNLLNCLVWGEISNPLVQGRDEGTRWVVGNGNNLHLFPVLIIPQHSAVSSRNARGIAVGGLSRRHLCPLI</sequence>
<dbReference type="EMBL" id="BMAV01020459">
    <property type="protein sequence ID" value="GFY73927.1"/>
    <property type="molecule type" value="Genomic_DNA"/>
</dbReference>
<dbReference type="Proteomes" id="UP000886998">
    <property type="component" value="Unassembled WGS sequence"/>
</dbReference>
<dbReference type="AlphaFoldDB" id="A0A8X7CRK7"/>
<organism evidence="1 2">
    <name type="scientific">Trichonephila inaurata madagascariensis</name>
    <dbReference type="NCBI Taxonomy" id="2747483"/>
    <lineage>
        <taxon>Eukaryota</taxon>
        <taxon>Metazoa</taxon>
        <taxon>Ecdysozoa</taxon>
        <taxon>Arthropoda</taxon>
        <taxon>Chelicerata</taxon>
        <taxon>Arachnida</taxon>
        <taxon>Araneae</taxon>
        <taxon>Araneomorphae</taxon>
        <taxon>Entelegynae</taxon>
        <taxon>Araneoidea</taxon>
        <taxon>Nephilidae</taxon>
        <taxon>Trichonephila</taxon>
        <taxon>Trichonephila inaurata</taxon>
    </lineage>
</organism>